<evidence type="ECO:0000256" key="5">
    <source>
        <dbReference type="ARBA" id="ARBA00022777"/>
    </source>
</evidence>
<dbReference type="SUPFAM" id="SSF55785">
    <property type="entry name" value="PYP-like sensor domain (PAS domain)"/>
    <property type="match status" value="2"/>
</dbReference>
<dbReference type="EC" id="2.7.13.3" evidence="2"/>
<proteinExistence type="predicted"/>
<dbReference type="InterPro" id="IPR035965">
    <property type="entry name" value="PAS-like_dom_sf"/>
</dbReference>
<dbReference type="InterPro" id="IPR013656">
    <property type="entry name" value="PAS_4"/>
</dbReference>
<evidence type="ECO:0000313" key="9">
    <source>
        <dbReference type="EMBL" id="RKH47765.1"/>
    </source>
</evidence>
<sequence>MPRVTPDSPRQTLPAALQARPKLEAVARTLTESADLALFMTDAQQHCIYMNAAAEALTGRTLAEVVAHAQSLHALVHPAAPDGTSALDAESPIARALAKGTRERGEDVFVHREGHPHPVAFTVSPVREADAVLGAVIEVRDLTAERQAAAALRTSEVRYRFLAETIPVQVWTATPDGLLDYVSGRAVDEFGVPLETLLSEGWLNVLHPEDRPLAIERWTSALRTGEGYEVEFRLRLASGQYAWYLARAVPQRDANGRILQWLGTNTNIHEQRESQQRTEALLAEVAKQARETEAALVRLRAEKLAAEQRVAELEAKSSP</sequence>
<evidence type="ECO:0000256" key="2">
    <source>
        <dbReference type="ARBA" id="ARBA00012438"/>
    </source>
</evidence>
<keyword evidence="10" id="KW-1185">Reference proteome</keyword>
<dbReference type="NCBIfam" id="TIGR00229">
    <property type="entry name" value="sensory_box"/>
    <property type="match status" value="2"/>
</dbReference>
<feature type="domain" description="PAC" evidence="8">
    <location>
        <begin position="228"/>
        <end position="280"/>
    </location>
</feature>
<dbReference type="InterPro" id="IPR000700">
    <property type="entry name" value="PAS-assoc_C"/>
</dbReference>
<accession>A0A3A8P322</accession>
<dbReference type="InterPro" id="IPR000014">
    <property type="entry name" value="PAS"/>
</dbReference>
<evidence type="ECO:0000256" key="1">
    <source>
        <dbReference type="ARBA" id="ARBA00000085"/>
    </source>
</evidence>
<keyword evidence="6" id="KW-0175">Coiled coil</keyword>
<dbReference type="PROSITE" id="PS50112">
    <property type="entry name" value="PAS"/>
    <property type="match status" value="2"/>
</dbReference>
<name>A0A3A8P322_9BACT</name>
<evidence type="ECO:0000313" key="10">
    <source>
        <dbReference type="Proteomes" id="UP000273405"/>
    </source>
</evidence>
<feature type="domain" description="PAS" evidence="7">
    <location>
        <begin position="155"/>
        <end position="225"/>
    </location>
</feature>
<keyword evidence="3" id="KW-0597">Phosphoprotein</keyword>
<dbReference type="AlphaFoldDB" id="A0A3A8P322"/>
<evidence type="ECO:0000256" key="4">
    <source>
        <dbReference type="ARBA" id="ARBA00022679"/>
    </source>
</evidence>
<dbReference type="FunFam" id="3.30.450.20:FF:000099">
    <property type="entry name" value="Sensory box sensor histidine kinase"/>
    <property type="match status" value="1"/>
</dbReference>
<dbReference type="PROSITE" id="PS50113">
    <property type="entry name" value="PAC"/>
    <property type="match status" value="2"/>
</dbReference>
<dbReference type="Gene3D" id="3.30.450.20">
    <property type="entry name" value="PAS domain"/>
    <property type="match status" value="2"/>
</dbReference>
<feature type="coiled-coil region" evidence="6">
    <location>
        <begin position="282"/>
        <end position="316"/>
    </location>
</feature>
<feature type="domain" description="PAS" evidence="7">
    <location>
        <begin position="23"/>
        <end position="78"/>
    </location>
</feature>
<gene>
    <name evidence="9" type="ORF">D7X12_01745</name>
</gene>
<dbReference type="Pfam" id="PF08448">
    <property type="entry name" value="PAS_4"/>
    <property type="match status" value="1"/>
</dbReference>
<evidence type="ECO:0000256" key="3">
    <source>
        <dbReference type="ARBA" id="ARBA00022553"/>
    </source>
</evidence>
<comment type="caution">
    <text evidence="9">The sequence shown here is derived from an EMBL/GenBank/DDBJ whole genome shotgun (WGS) entry which is preliminary data.</text>
</comment>
<dbReference type="CDD" id="cd00130">
    <property type="entry name" value="PAS"/>
    <property type="match status" value="2"/>
</dbReference>
<dbReference type="Pfam" id="PF08447">
    <property type="entry name" value="PAS_3"/>
    <property type="match status" value="1"/>
</dbReference>
<dbReference type="PANTHER" id="PTHR43304:SF1">
    <property type="entry name" value="PAC DOMAIN-CONTAINING PROTEIN"/>
    <property type="match status" value="1"/>
</dbReference>
<dbReference type="InterPro" id="IPR001610">
    <property type="entry name" value="PAC"/>
</dbReference>
<feature type="domain" description="PAC" evidence="8">
    <location>
        <begin position="103"/>
        <end position="154"/>
    </location>
</feature>
<dbReference type="SMART" id="SM00086">
    <property type="entry name" value="PAC"/>
    <property type="match status" value="2"/>
</dbReference>
<dbReference type="GO" id="GO:0004673">
    <property type="term" value="F:protein histidine kinase activity"/>
    <property type="evidence" value="ECO:0007669"/>
    <property type="project" value="UniProtKB-EC"/>
</dbReference>
<evidence type="ECO:0000259" key="8">
    <source>
        <dbReference type="PROSITE" id="PS50113"/>
    </source>
</evidence>
<evidence type="ECO:0000259" key="7">
    <source>
        <dbReference type="PROSITE" id="PS50112"/>
    </source>
</evidence>
<dbReference type="Proteomes" id="UP000273405">
    <property type="component" value="Unassembled WGS sequence"/>
</dbReference>
<keyword evidence="5" id="KW-0418">Kinase</keyword>
<dbReference type="SMART" id="SM00091">
    <property type="entry name" value="PAS"/>
    <property type="match status" value="2"/>
</dbReference>
<dbReference type="InterPro" id="IPR013655">
    <property type="entry name" value="PAS_fold_3"/>
</dbReference>
<dbReference type="InterPro" id="IPR052162">
    <property type="entry name" value="Sensor_kinase/Photoreceptor"/>
</dbReference>
<evidence type="ECO:0000256" key="6">
    <source>
        <dbReference type="SAM" id="Coils"/>
    </source>
</evidence>
<keyword evidence="4" id="KW-0808">Transferase</keyword>
<reference evidence="10" key="1">
    <citation type="submission" date="2018-09" db="EMBL/GenBank/DDBJ databases">
        <authorList>
            <person name="Livingstone P.G."/>
            <person name="Whitworth D.E."/>
        </authorList>
    </citation>
    <scope>NUCLEOTIDE SEQUENCE [LARGE SCALE GENOMIC DNA]</scope>
    <source>
        <strain evidence="10">CA040B</strain>
    </source>
</reference>
<dbReference type="EMBL" id="RAWG01000006">
    <property type="protein sequence ID" value="RKH47765.1"/>
    <property type="molecule type" value="Genomic_DNA"/>
</dbReference>
<organism evidence="9 10">
    <name type="scientific">Corallococcus sicarius</name>
    <dbReference type="NCBI Taxonomy" id="2316726"/>
    <lineage>
        <taxon>Bacteria</taxon>
        <taxon>Pseudomonadati</taxon>
        <taxon>Myxococcota</taxon>
        <taxon>Myxococcia</taxon>
        <taxon>Myxococcales</taxon>
        <taxon>Cystobacterineae</taxon>
        <taxon>Myxococcaceae</taxon>
        <taxon>Corallococcus</taxon>
    </lineage>
</organism>
<protein>
    <recommendedName>
        <fullName evidence="2">histidine kinase</fullName>
        <ecNumber evidence="2">2.7.13.3</ecNumber>
    </recommendedName>
</protein>
<dbReference type="PANTHER" id="PTHR43304">
    <property type="entry name" value="PHYTOCHROME-LIKE PROTEIN CPH1"/>
    <property type="match status" value="1"/>
</dbReference>
<comment type="catalytic activity">
    <reaction evidence="1">
        <text>ATP + protein L-histidine = ADP + protein N-phospho-L-histidine.</text>
        <dbReference type="EC" id="2.7.13.3"/>
    </reaction>
</comment>